<dbReference type="Proteomes" id="UP000499080">
    <property type="component" value="Unassembled WGS sequence"/>
</dbReference>
<comment type="caution">
    <text evidence="1">The sequence shown here is derived from an EMBL/GenBank/DDBJ whole genome shotgun (WGS) entry which is preliminary data.</text>
</comment>
<dbReference type="EMBL" id="BGPR01000675">
    <property type="protein sequence ID" value="GBM31089.1"/>
    <property type="molecule type" value="Genomic_DNA"/>
</dbReference>
<gene>
    <name evidence="1" type="ORF">AVEN_32472_1</name>
</gene>
<name>A0A4Y2ERZ9_ARAVE</name>
<keyword evidence="2" id="KW-1185">Reference proteome</keyword>
<reference evidence="1 2" key="1">
    <citation type="journal article" date="2019" name="Sci. Rep.">
        <title>Orb-weaving spider Araneus ventricosus genome elucidates the spidroin gene catalogue.</title>
        <authorList>
            <person name="Kono N."/>
            <person name="Nakamura H."/>
            <person name="Ohtoshi R."/>
            <person name="Moran D.A.P."/>
            <person name="Shinohara A."/>
            <person name="Yoshida Y."/>
            <person name="Fujiwara M."/>
            <person name="Mori M."/>
            <person name="Tomita M."/>
            <person name="Arakawa K."/>
        </authorList>
    </citation>
    <scope>NUCLEOTIDE SEQUENCE [LARGE SCALE GENOMIC DNA]</scope>
</reference>
<dbReference type="OrthoDB" id="6419695at2759"/>
<proteinExistence type="predicted"/>
<sequence>MSRPDNLECLELETRSRFSKFAFIPVLRGKTSSAVSNRIAKALQDSNFCSNNPLIKKLIVQNVQICCIVVETSGTQSIRVICATVPYLLSLLARANPKFKQLMEDEKVKEYFKFFQEADVESLLTSFCAATVIIQKGIKMCYPTLCIQLSRDALHFGETNLKGLLTMFYKGLEYAFHFVWEDLGPAFYQLCAENRSTVKYIAKKLPVYALAGAKGLILFSFLVRKIVHAALKTFKRSVISLCSMLRESSIDTTVNDVFENVQRFLKHITTLVISGSIYQLCKYYSVSIAKWCAIYAKDMLPLIQIKVLGAFKSSAPVLKKYIRSALQSVAKFLSPDGGLVHFIKLCYNSKPALLQFLKYLKMHAHKIYQYLLLVWQTVSDIGSFIYPYCKSITSSLLRILINCFTSLIRCSSTVGYTIRNFLLALRKSCPTARDALYRALKLLDFVFKLLSDFSRIALHYIYLCFSKLEDRSLNIRNEIFPCLSPTVRELNSTAASASNEVIQKSFDGVKRVVPSLWGAVRVVTPVTFYATQEILLSSKNSAIFIYPVLLDAAGTVRPELFRGMLVVLRDVNNAVIEVVSVYGSASHHLGKAAANASCQLPVVLKAANEVSVVTYYAVVEIVSSSFAARARVTKDLKRSACLVNSSIRAAELELLETLDEIAPSGALDVLKVLYKESTILMGKTSIICGLFLLKMFHNAIIFNVNCIFSVRSSPSSNDTLKLNLKNHLDRILNVVTLFFKKFYHYMLRCDNLKYSFLALTRVMFSVVCDIEKYLDQCMCSLCCEILHNVIPKLWNFSKYSVSIFWQSLCESSNSSWELLELMSSKIWCFVCNNFPEVWEVTKNCCHSSWDLVCKVSPNIWNYMQSASPTLWHYNRQLVLSAWSLHLHTSSHTWNVLVPLTSDTWAYAVDSGPKMWVAMSENSKSRWDLFCYLAEQSWETVFETSFSSLELFQKIIAKIWRFGIRPVTVSACHGTSSVLSKSIKLSQSACSKTGKIMIFLSDGLTGTVVLLPSKLEERAVATGGDILKKCIDFSKAKLNKPNSKRMLMLNSMKKMVAVPSQISDRYSNYLTLDHFKSSIVNVSKIPLMPISHMCNF</sequence>
<dbReference type="AlphaFoldDB" id="A0A4Y2ERZ9"/>
<organism evidence="1 2">
    <name type="scientific">Araneus ventricosus</name>
    <name type="common">Orbweaver spider</name>
    <name type="synonym">Epeira ventricosa</name>
    <dbReference type="NCBI Taxonomy" id="182803"/>
    <lineage>
        <taxon>Eukaryota</taxon>
        <taxon>Metazoa</taxon>
        <taxon>Ecdysozoa</taxon>
        <taxon>Arthropoda</taxon>
        <taxon>Chelicerata</taxon>
        <taxon>Arachnida</taxon>
        <taxon>Araneae</taxon>
        <taxon>Araneomorphae</taxon>
        <taxon>Entelegynae</taxon>
        <taxon>Araneoidea</taxon>
        <taxon>Araneidae</taxon>
        <taxon>Araneus</taxon>
    </lineage>
</organism>
<evidence type="ECO:0000313" key="1">
    <source>
        <dbReference type="EMBL" id="GBM31089.1"/>
    </source>
</evidence>
<dbReference type="SUPFAM" id="SSF48371">
    <property type="entry name" value="ARM repeat"/>
    <property type="match status" value="1"/>
</dbReference>
<protein>
    <submittedName>
        <fullName evidence="1">Uncharacterized protein</fullName>
    </submittedName>
</protein>
<accession>A0A4Y2ERZ9</accession>
<dbReference type="InterPro" id="IPR016024">
    <property type="entry name" value="ARM-type_fold"/>
</dbReference>
<evidence type="ECO:0000313" key="2">
    <source>
        <dbReference type="Proteomes" id="UP000499080"/>
    </source>
</evidence>